<dbReference type="Pfam" id="PF13609">
    <property type="entry name" value="Porin_4"/>
    <property type="match status" value="1"/>
</dbReference>
<keyword evidence="5" id="KW-0812">Transmembrane</keyword>
<dbReference type="EMBL" id="FNEM01000001">
    <property type="protein sequence ID" value="SDI44083.1"/>
    <property type="molecule type" value="Genomic_DNA"/>
</dbReference>
<comment type="subunit">
    <text evidence="2">Homotrimer.</text>
</comment>
<dbReference type="Proteomes" id="UP000199527">
    <property type="component" value="Unassembled WGS sequence"/>
</dbReference>
<evidence type="ECO:0000256" key="7">
    <source>
        <dbReference type="ARBA" id="ARBA00023065"/>
    </source>
</evidence>
<evidence type="ECO:0000256" key="11">
    <source>
        <dbReference type="SAM" id="SignalP"/>
    </source>
</evidence>
<evidence type="ECO:0000256" key="6">
    <source>
        <dbReference type="ARBA" id="ARBA00022729"/>
    </source>
</evidence>
<dbReference type="InterPro" id="IPR023614">
    <property type="entry name" value="Porin_dom_sf"/>
</dbReference>
<dbReference type="InterPro" id="IPR002299">
    <property type="entry name" value="Porin_Neis"/>
</dbReference>
<organism evidence="13 14">
    <name type="scientific">Ferrimonas sediminum</name>
    <dbReference type="NCBI Taxonomy" id="718193"/>
    <lineage>
        <taxon>Bacteria</taxon>
        <taxon>Pseudomonadati</taxon>
        <taxon>Pseudomonadota</taxon>
        <taxon>Gammaproteobacteria</taxon>
        <taxon>Alteromonadales</taxon>
        <taxon>Ferrimonadaceae</taxon>
        <taxon>Ferrimonas</taxon>
    </lineage>
</organism>
<evidence type="ECO:0000256" key="3">
    <source>
        <dbReference type="ARBA" id="ARBA00022448"/>
    </source>
</evidence>
<name>A0A1G8KKU9_9GAMM</name>
<evidence type="ECO:0000313" key="13">
    <source>
        <dbReference type="EMBL" id="SDI44083.1"/>
    </source>
</evidence>
<evidence type="ECO:0000256" key="8">
    <source>
        <dbReference type="ARBA" id="ARBA00023114"/>
    </source>
</evidence>
<keyword evidence="3" id="KW-0813">Transport</keyword>
<gene>
    <name evidence="13" type="ORF">SAMN04488540_101411</name>
</gene>
<protein>
    <submittedName>
        <fullName evidence="13">Outer membrane protein (Porin)</fullName>
    </submittedName>
</protein>
<dbReference type="PANTHER" id="PTHR34501:SF9">
    <property type="entry name" value="MAJOR OUTER MEMBRANE PROTEIN P.IA"/>
    <property type="match status" value="1"/>
</dbReference>
<keyword evidence="4" id="KW-1134">Transmembrane beta strand</keyword>
<dbReference type="PANTHER" id="PTHR34501">
    <property type="entry name" value="PROTEIN YDDL-RELATED"/>
    <property type="match status" value="1"/>
</dbReference>
<dbReference type="AlphaFoldDB" id="A0A1G8KKU9"/>
<evidence type="ECO:0000256" key="9">
    <source>
        <dbReference type="ARBA" id="ARBA00023136"/>
    </source>
</evidence>
<evidence type="ECO:0000256" key="2">
    <source>
        <dbReference type="ARBA" id="ARBA00011233"/>
    </source>
</evidence>
<accession>A0A1G8KKU9</accession>
<keyword evidence="10" id="KW-0998">Cell outer membrane</keyword>
<keyword evidence="6 11" id="KW-0732">Signal</keyword>
<evidence type="ECO:0000256" key="4">
    <source>
        <dbReference type="ARBA" id="ARBA00022452"/>
    </source>
</evidence>
<reference evidence="14" key="1">
    <citation type="submission" date="2016-10" db="EMBL/GenBank/DDBJ databases">
        <authorList>
            <person name="Varghese N."/>
            <person name="Submissions S."/>
        </authorList>
    </citation>
    <scope>NUCLEOTIDE SEQUENCE [LARGE SCALE GENOMIC DNA]</scope>
    <source>
        <strain evidence="14">DSM 23317</strain>
    </source>
</reference>
<keyword evidence="9" id="KW-0472">Membrane</keyword>
<dbReference type="GO" id="GO:0006811">
    <property type="term" value="P:monoatomic ion transport"/>
    <property type="evidence" value="ECO:0007669"/>
    <property type="project" value="UniProtKB-KW"/>
</dbReference>
<keyword evidence="14" id="KW-1185">Reference proteome</keyword>
<dbReference type="GO" id="GO:0046930">
    <property type="term" value="C:pore complex"/>
    <property type="evidence" value="ECO:0007669"/>
    <property type="project" value="UniProtKB-KW"/>
</dbReference>
<evidence type="ECO:0000256" key="1">
    <source>
        <dbReference type="ARBA" id="ARBA00004571"/>
    </source>
</evidence>
<dbReference type="InterPro" id="IPR033900">
    <property type="entry name" value="Gram_neg_porin_domain"/>
</dbReference>
<dbReference type="PRINTS" id="PR00184">
    <property type="entry name" value="NEISSPPORIN"/>
</dbReference>
<evidence type="ECO:0000256" key="5">
    <source>
        <dbReference type="ARBA" id="ARBA00022692"/>
    </source>
</evidence>
<keyword evidence="7" id="KW-0406">Ion transport</keyword>
<feature type="domain" description="Porin" evidence="12">
    <location>
        <begin position="13"/>
        <end position="320"/>
    </location>
</feature>
<feature type="signal peptide" evidence="11">
    <location>
        <begin position="1"/>
        <end position="23"/>
    </location>
</feature>
<sequence>MQKRTLALSVASIFAAASFGAMAEMPTFYGDLNISVTDSDTGYTVQGTSNDKGTVLENNSSNIGIKGSHEINSALKLVYKAEFGVNGTDNDADTFSSRNTYLGLAGGFGEVVFGRNDTAFKGSEGGADAFGNLNADITMILPGQDRVADGVTYTLPSMGLVSAKATYILEDDNDGATSDDGDNFALMVGYGDKKLKKANYYVGAGYVDGIKGLTAYRITGQVKVGELALGAIYQDSEKTSDSSIDATGYTLSAKYPLGNFMLKAQYGFDDGGMGTFAKKANADDTNTGTVEDVTNYTIGGDYTLSKAAYVYGHYAYYDASVKGAEDIDDSVFTVGLRYRF</sequence>
<keyword evidence="8" id="KW-0626">Porin</keyword>
<evidence type="ECO:0000259" key="12">
    <source>
        <dbReference type="Pfam" id="PF13609"/>
    </source>
</evidence>
<evidence type="ECO:0000256" key="10">
    <source>
        <dbReference type="ARBA" id="ARBA00023237"/>
    </source>
</evidence>
<dbReference type="GO" id="GO:0009279">
    <property type="term" value="C:cell outer membrane"/>
    <property type="evidence" value="ECO:0007669"/>
    <property type="project" value="UniProtKB-SubCell"/>
</dbReference>
<evidence type="ECO:0000313" key="14">
    <source>
        <dbReference type="Proteomes" id="UP000199527"/>
    </source>
</evidence>
<dbReference type="InterPro" id="IPR050298">
    <property type="entry name" value="Gram-neg_bact_OMP"/>
</dbReference>
<dbReference type="Gene3D" id="2.40.160.10">
    <property type="entry name" value="Porin"/>
    <property type="match status" value="1"/>
</dbReference>
<dbReference type="CDD" id="cd00342">
    <property type="entry name" value="gram_neg_porins"/>
    <property type="match status" value="1"/>
</dbReference>
<comment type="subcellular location">
    <subcellularLocation>
        <location evidence="1">Cell outer membrane</location>
        <topology evidence="1">Multi-pass membrane protein</topology>
    </subcellularLocation>
</comment>
<feature type="chain" id="PRO_5011523653" evidence="11">
    <location>
        <begin position="24"/>
        <end position="340"/>
    </location>
</feature>
<dbReference type="SUPFAM" id="SSF56935">
    <property type="entry name" value="Porins"/>
    <property type="match status" value="1"/>
</dbReference>
<dbReference type="GO" id="GO:0015288">
    <property type="term" value="F:porin activity"/>
    <property type="evidence" value="ECO:0007669"/>
    <property type="project" value="UniProtKB-KW"/>
</dbReference>
<proteinExistence type="predicted"/>